<sequence>MAPTTFSKQSIRFSRGGYNGPSSSSEDEDNYHPSAPVNFNKGINTLHGDNDDEEEDGRGGYNKGGKNKRGDDDEEEDGRGGYN</sequence>
<evidence type="ECO:0000313" key="2">
    <source>
        <dbReference type="EMBL" id="EPE29841.1"/>
    </source>
</evidence>
<accession>S3DCY4</accession>
<dbReference type="OrthoDB" id="3543517at2759"/>
<gene>
    <name evidence="2" type="ORF">GLAREA_01001</name>
</gene>
<dbReference type="Proteomes" id="UP000016922">
    <property type="component" value="Unassembled WGS sequence"/>
</dbReference>
<evidence type="ECO:0000256" key="1">
    <source>
        <dbReference type="SAM" id="MobiDB-lite"/>
    </source>
</evidence>
<dbReference type="KEGG" id="glz:GLAREA_01001"/>
<feature type="compositionally biased region" description="Polar residues" evidence="1">
    <location>
        <begin position="1"/>
        <end position="12"/>
    </location>
</feature>
<feature type="region of interest" description="Disordered" evidence="1">
    <location>
        <begin position="1"/>
        <end position="83"/>
    </location>
</feature>
<proteinExistence type="predicted"/>
<reference evidence="2 3" key="1">
    <citation type="journal article" date="2013" name="BMC Genomics">
        <title>Genomics-driven discovery of the pneumocandin biosynthetic gene cluster in the fungus Glarea lozoyensis.</title>
        <authorList>
            <person name="Chen L."/>
            <person name="Yue Q."/>
            <person name="Zhang X."/>
            <person name="Xiang M."/>
            <person name="Wang C."/>
            <person name="Li S."/>
            <person name="Che Y."/>
            <person name="Ortiz-Lopez F.J."/>
            <person name="Bills G.F."/>
            <person name="Liu X."/>
            <person name="An Z."/>
        </authorList>
    </citation>
    <scope>NUCLEOTIDE SEQUENCE [LARGE SCALE GENOMIC DNA]</scope>
    <source>
        <strain evidence="3">ATCC 20868 / MF5171</strain>
    </source>
</reference>
<name>S3DCY4_GLAL2</name>
<evidence type="ECO:0000313" key="3">
    <source>
        <dbReference type="Proteomes" id="UP000016922"/>
    </source>
</evidence>
<organism evidence="2 3">
    <name type="scientific">Glarea lozoyensis (strain ATCC 20868 / MF5171)</name>
    <dbReference type="NCBI Taxonomy" id="1116229"/>
    <lineage>
        <taxon>Eukaryota</taxon>
        <taxon>Fungi</taxon>
        <taxon>Dikarya</taxon>
        <taxon>Ascomycota</taxon>
        <taxon>Pezizomycotina</taxon>
        <taxon>Leotiomycetes</taxon>
        <taxon>Helotiales</taxon>
        <taxon>Helotiaceae</taxon>
        <taxon>Glarea</taxon>
    </lineage>
</organism>
<dbReference type="HOGENOM" id="CLU_199924_0_0_1"/>
<protein>
    <submittedName>
        <fullName evidence="2">Uncharacterized protein</fullName>
    </submittedName>
</protein>
<dbReference type="AlphaFoldDB" id="S3DCY4"/>
<dbReference type="EMBL" id="KE145367">
    <property type="protein sequence ID" value="EPE29841.1"/>
    <property type="molecule type" value="Genomic_DNA"/>
</dbReference>
<keyword evidence="3" id="KW-1185">Reference proteome</keyword>
<dbReference type="GeneID" id="19460059"/>
<dbReference type="RefSeq" id="XP_008083950.1">
    <property type="nucleotide sequence ID" value="XM_008085759.1"/>
</dbReference>